<protein>
    <submittedName>
        <fullName evidence="6">TetR/AcrR family transcriptional regulator</fullName>
    </submittedName>
</protein>
<dbReference type="PANTHER" id="PTHR47506">
    <property type="entry name" value="TRANSCRIPTIONAL REGULATORY PROTEIN"/>
    <property type="match status" value="1"/>
</dbReference>
<dbReference type="PANTHER" id="PTHR47506:SF3">
    <property type="entry name" value="HTH-TYPE TRANSCRIPTIONAL REGULATOR LMRA"/>
    <property type="match status" value="1"/>
</dbReference>
<dbReference type="RefSeq" id="WP_149514627.1">
    <property type="nucleotide sequence ID" value="NZ_VDFC01000050.1"/>
</dbReference>
<feature type="domain" description="HTH tetR-type" evidence="5">
    <location>
        <begin position="10"/>
        <end position="70"/>
    </location>
</feature>
<evidence type="ECO:0000256" key="2">
    <source>
        <dbReference type="ARBA" id="ARBA00023125"/>
    </source>
</evidence>
<keyword evidence="3" id="KW-0804">Transcription</keyword>
<gene>
    <name evidence="6" type="ORF">FGF04_30690</name>
</gene>
<keyword evidence="1" id="KW-0805">Transcription regulation</keyword>
<evidence type="ECO:0000256" key="4">
    <source>
        <dbReference type="PROSITE-ProRule" id="PRU00335"/>
    </source>
</evidence>
<evidence type="ECO:0000256" key="1">
    <source>
        <dbReference type="ARBA" id="ARBA00023015"/>
    </source>
</evidence>
<dbReference type="Pfam" id="PF16925">
    <property type="entry name" value="TetR_C_13"/>
    <property type="match status" value="1"/>
</dbReference>
<evidence type="ECO:0000259" key="5">
    <source>
        <dbReference type="PROSITE" id="PS50977"/>
    </source>
</evidence>
<dbReference type="InterPro" id="IPR009057">
    <property type="entry name" value="Homeodomain-like_sf"/>
</dbReference>
<dbReference type="Proteomes" id="UP000324965">
    <property type="component" value="Unassembled WGS sequence"/>
</dbReference>
<name>A0A5B0AJ22_9ACTN</name>
<dbReference type="InterPro" id="IPR036271">
    <property type="entry name" value="Tet_transcr_reg_TetR-rel_C_sf"/>
</dbReference>
<dbReference type="Pfam" id="PF00440">
    <property type="entry name" value="TetR_N"/>
    <property type="match status" value="1"/>
</dbReference>
<comment type="caution">
    <text evidence="6">The sequence shown here is derived from an EMBL/GenBank/DDBJ whole genome shotgun (WGS) entry which is preliminary data.</text>
</comment>
<accession>A0A5B0AJ22</accession>
<proteinExistence type="predicted"/>
<evidence type="ECO:0000256" key="3">
    <source>
        <dbReference type="ARBA" id="ARBA00023163"/>
    </source>
</evidence>
<organism evidence="6 7">
    <name type="scientific">Streptomyces apricus</name>
    <dbReference type="NCBI Taxonomy" id="1828112"/>
    <lineage>
        <taxon>Bacteria</taxon>
        <taxon>Bacillati</taxon>
        <taxon>Actinomycetota</taxon>
        <taxon>Actinomycetes</taxon>
        <taxon>Kitasatosporales</taxon>
        <taxon>Streptomycetaceae</taxon>
        <taxon>Streptomyces</taxon>
    </lineage>
</organism>
<keyword evidence="2 4" id="KW-0238">DNA-binding</keyword>
<dbReference type="Gene3D" id="1.10.357.10">
    <property type="entry name" value="Tetracycline Repressor, domain 2"/>
    <property type="match status" value="1"/>
</dbReference>
<feature type="DNA-binding region" description="H-T-H motif" evidence="4">
    <location>
        <begin position="33"/>
        <end position="52"/>
    </location>
</feature>
<sequence length="215" mass="23050">MADALTAKGRATRARLVAGAADVLREQGVAFTTLDDIRARTGTSKSQLFHYFPDGKDELLLAVAQFEADRVLEDQQPHLGQLDSWESWQQWRDVVVERYEQQGDQCPLGALFLQVGRSRPGARAIVTELMRQWQQQLADGIRALQANGLVSSALAVDRTAAALLAGIQGGVTVMMSTGDSTHLKAALDTGIEHLRSTVAPDAAPPISGTAAAAPH</sequence>
<dbReference type="EMBL" id="VDFC01000050">
    <property type="protein sequence ID" value="KAA0929767.1"/>
    <property type="molecule type" value="Genomic_DNA"/>
</dbReference>
<dbReference type="PROSITE" id="PS50977">
    <property type="entry name" value="HTH_TETR_2"/>
    <property type="match status" value="1"/>
</dbReference>
<evidence type="ECO:0000313" key="7">
    <source>
        <dbReference type="Proteomes" id="UP000324965"/>
    </source>
</evidence>
<dbReference type="InterPro" id="IPR011075">
    <property type="entry name" value="TetR_C"/>
</dbReference>
<dbReference type="SUPFAM" id="SSF48498">
    <property type="entry name" value="Tetracyclin repressor-like, C-terminal domain"/>
    <property type="match status" value="1"/>
</dbReference>
<reference evidence="6 7" key="1">
    <citation type="submission" date="2019-05" db="EMBL/GenBank/DDBJ databases">
        <authorList>
            <person name="Hariharan J."/>
            <person name="Choudoir M.J."/>
            <person name="Diebold P."/>
            <person name="Panke-Buisse K."/>
            <person name="Buckley D.H."/>
        </authorList>
    </citation>
    <scope>NUCLEOTIDE SEQUENCE [LARGE SCALE GENOMIC DNA]</scope>
    <source>
        <strain evidence="6 7">SUN51</strain>
    </source>
</reference>
<keyword evidence="7" id="KW-1185">Reference proteome</keyword>
<dbReference type="GO" id="GO:0003677">
    <property type="term" value="F:DNA binding"/>
    <property type="evidence" value="ECO:0007669"/>
    <property type="project" value="UniProtKB-UniRule"/>
</dbReference>
<dbReference type="OrthoDB" id="3827407at2"/>
<evidence type="ECO:0000313" key="6">
    <source>
        <dbReference type="EMBL" id="KAA0929767.1"/>
    </source>
</evidence>
<dbReference type="SUPFAM" id="SSF46689">
    <property type="entry name" value="Homeodomain-like"/>
    <property type="match status" value="1"/>
</dbReference>
<dbReference type="InterPro" id="IPR001647">
    <property type="entry name" value="HTH_TetR"/>
</dbReference>
<dbReference type="AlphaFoldDB" id="A0A5B0AJ22"/>